<evidence type="ECO:0000313" key="3">
    <source>
        <dbReference type="Proteomes" id="UP000247476"/>
    </source>
</evidence>
<dbReference type="Pfam" id="PF12867">
    <property type="entry name" value="DinB_2"/>
    <property type="match status" value="1"/>
</dbReference>
<dbReference type="Proteomes" id="UP000247476">
    <property type="component" value="Unassembled WGS sequence"/>
</dbReference>
<comment type="caution">
    <text evidence="2">The sequence shown here is derived from an EMBL/GenBank/DDBJ whole genome shotgun (WGS) entry which is preliminary data.</text>
</comment>
<dbReference type="AlphaFoldDB" id="A0A2V5K074"/>
<accession>A0A2V5K074</accession>
<dbReference type="InterPro" id="IPR034660">
    <property type="entry name" value="DinB/YfiT-like"/>
</dbReference>
<protein>
    <submittedName>
        <fullName evidence="2">DinB family protein</fullName>
    </submittedName>
</protein>
<name>A0A2V5K074_9BACL</name>
<sequence>MQWRKPEMDEFHSYYEGYIGLVPEGDLRVLLENRLTEAERLYGAIREQDGLYAYAPGKWTVKQLLGHLTDTERVMGYRLLCALRGDTVTLPGFDQDDYVRSAESDRQPLDRLLSGFLAVRRTTLALVEEAPGPAWDNRIEVNGNPITARALAYIIAGHEIHHSRVLQERYGEVLGRG</sequence>
<organism evidence="2 3">
    <name type="scientific">Paenibacillus flagellatus</name>
    <dbReference type="NCBI Taxonomy" id="2211139"/>
    <lineage>
        <taxon>Bacteria</taxon>
        <taxon>Bacillati</taxon>
        <taxon>Bacillota</taxon>
        <taxon>Bacilli</taxon>
        <taxon>Bacillales</taxon>
        <taxon>Paenibacillaceae</taxon>
        <taxon>Paenibacillus</taxon>
    </lineage>
</organism>
<dbReference type="RefSeq" id="WP_110841899.1">
    <property type="nucleotide sequence ID" value="NZ_QJVJ01000009.1"/>
</dbReference>
<dbReference type="Gene3D" id="1.20.120.450">
    <property type="entry name" value="dinb family like domain"/>
    <property type="match status" value="1"/>
</dbReference>
<dbReference type="InterPro" id="IPR024775">
    <property type="entry name" value="DinB-like"/>
</dbReference>
<keyword evidence="3" id="KW-1185">Reference proteome</keyword>
<reference evidence="2 3" key="1">
    <citation type="submission" date="2018-05" db="EMBL/GenBank/DDBJ databases">
        <title>Paenibacillus flagellatus sp. nov., isolated from selenium mineral soil.</title>
        <authorList>
            <person name="Dai X."/>
        </authorList>
    </citation>
    <scope>NUCLEOTIDE SEQUENCE [LARGE SCALE GENOMIC DNA]</scope>
    <source>
        <strain evidence="2 3">DXL2</strain>
    </source>
</reference>
<dbReference type="SUPFAM" id="SSF109854">
    <property type="entry name" value="DinB/YfiT-like putative metalloenzymes"/>
    <property type="match status" value="1"/>
</dbReference>
<proteinExistence type="predicted"/>
<dbReference type="OrthoDB" id="9793216at2"/>
<gene>
    <name evidence="2" type="ORF">DLM86_20340</name>
</gene>
<evidence type="ECO:0000313" key="2">
    <source>
        <dbReference type="EMBL" id="PYI52528.1"/>
    </source>
</evidence>
<dbReference type="EMBL" id="QJVJ01000009">
    <property type="protein sequence ID" value="PYI52528.1"/>
    <property type="molecule type" value="Genomic_DNA"/>
</dbReference>
<evidence type="ECO:0000259" key="1">
    <source>
        <dbReference type="Pfam" id="PF12867"/>
    </source>
</evidence>
<feature type="domain" description="DinB-like" evidence="1">
    <location>
        <begin position="38"/>
        <end position="164"/>
    </location>
</feature>